<reference evidence="2" key="1">
    <citation type="submission" date="2021-03" db="EMBL/GenBank/DDBJ databases">
        <title>Whole genome sequence of Jiella sp. CQZ9-1.</title>
        <authorList>
            <person name="Tuo L."/>
        </authorList>
    </citation>
    <scope>NUCLEOTIDE SEQUENCE</scope>
    <source>
        <strain evidence="2">CQZ9-1</strain>
    </source>
</reference>
<dbReference type="EMBL" id="JAFMPP010000002">
    <property type="protein sequence ID" value="MBO0661810.1"/>
    <property type="molecule type" value="Genomic_DNA"/>
</dbReference>
<feature type="transmembrane region" description="Helical" evidence="1">
    <location>
        <begin position="41"/>
        <end position="67"/>
    </location>
</feature>
<sequence length="71" mass="6576">MRTMVRSGAVLAMVAALAISTGCSRTQRTLAGAGIGGASGAVIGNAVAGTGGAIVGGVGGAVAGGYIGRHY</sequence>
<dbReference type="PROSITE" id="PS51257">
    <property type="entry name" value="PROKAR_LIPOPROTEIN"/>
    <property type="match status" value="1"/>
</dbReference>
<protein>
    <submittedName>
        <fullName evidence="2">Uncharacterized protein</fullName>
    </submittedName>
</protein>
<accession>A0A939FX67</accession>
<keyword evidence="3" id="KW-1185">Reference proteome</keyword>
<keyword evidence="1" id="KW-0812">Transmembrane</keyword>
<name>A0A939FX67_9HYPH</name>
<evidence type="ECO:0000256" key="1">
    <source>
        <dbReference type="SAM" id="Phobius"/>
    </source>
</evidence>
<keyword evidence="1" id="KW-1133">Transmembrane helix</keyword>
<organism evidence="2 3">
    <name type="scientific">Jiella flava</name>
    <dbReference type="NCBI Taxonomy" id="2816857"/>
    <lineage>
        <taxon>Bacteria</taxon>
        <taxon>Pseudomonadati</taxon>
        <taxon>Pseudomonadota</taxon>
        <taxon>Alphaproteobacteria</taxon>
        <taxon>Hyphomicrobiales</taxon>
        <taxon>Aurantimonadaceae</taxon>
        <taxon>Jiella</taxon>
    </lineage>
</organism>
<keyword evidence="1" id="KW-0472">Membrane</keyword>
<evidence type="ECO:0000313" key="2">
    <source>
        <dbReference type="EMBL" id="MBO0661810.1"/>
    </source>
</evidence>
<dbReference type="RefSeq" id="WP_207256496.1">
    <property type="nucleotide sequence ID" value="NZ_JAFMPP010000002.1"/>
</dbReference>
<proteinExistence type="predicted"/>
<gene>
    <name evidence="2" type="ORF">J1C48_04410</name>
</gene>
<evidence type="ECO:0000313" key="3">
    <source>
        <dbReference type="Proteomes" id="UP000664122"/>
    </source>
</evidence>
<comment type="caution">
    <text evidence="2">The sequence shown here is derived from an EMBL/GenBank/DDBJ whole genome shotgun (WGS) entry which is preliminary data.</text>
</comment>
<dbReference type="AlphaFoldDB" id="A0A939FX67"/>
<dbReference type="Proteomes" id="UP000664122">
    <property type="component" value="Unassembled WGS sequence"/>
</dbReference>